<reference evidence="1 2" key="1">
    <citation type="submission" date="2015-01" db="EMBL/GenBank/DDBJ databases">
        <title>Evolution of Trichinella species and genotypes.</title>
        <authorList>
            <person name="Korhonen P.K."/>
            <person name="Edoardo P."/>
            <person name="Giuseppe L.R."/>
            <person name="Gasser R.B."/>
        </authorList>
    </citation>
    <scope>NUCLEOTIDE SEQUENCE [LARGE SCALE GENOMIC DNA]</scope>
    <source>
        <strain evidence="1">ISS3</strain>
    </source>
</reference>
<proteinExistence type="predicted"/>
<protein>
    <submittedName>
        <fullName evidence="1">Uncharacterized protein</fullName>
    </submittedName>
</protein>
<evidence type="ECO:0000313" key="2">
    <source>
        <dbReference type="Proteomes" id="UP000054776"/>
    </source>
</evidence>
<sequence>MKLRHTDNRCDEGHLIFLMMKLVRKYVQNGKAAEDCDGYGKIANDVRRMNNGAFNAMTDEEDH</sequence>
<dbReference type="Proteomes" id="UP000054776">
    <property type="component" value="Unassembled WGS sequence"/>
</dbReference>
<organism evidence="1 2">
    <name type="scientific">Trichinella spiralis</name>
    <name type="common">Trichina worm</name>
    <dbReference type="NCBI Taxonomy" id="6334"/>
    <lineage>
        <taxon>Eukaryota</taxon>
        <taxon>Metazoa</taxon>
        <taxon>Ecdysozoa</taxon>
        <taxon>Nematoda</taxon>
        <taxon>Enoplea</taxon>
        <taxon>Dorylaimia</taxon>
        <taxon>Trichinellida</taxon>
        <taxon>Trichinellidae</taxon>
        <taxon>Trichinella</taxon>
    </lineage>
</organism>
<gene>
    <name evidence="1" type="ORF">T01_718</name>
</gene>
<accession>A0A0V1AMM2</accession>
<keyword evidence="2" id="KW-1185">Reference proteome</keyword>
<dbReference type="AlphaFoldDB" id="A0A0V1AMM2"/>
<evidence type="ECO:0000313" key="1">
    <source>
        <dbReference type="EMBL" id="KRY26082.1"/>
    </source>
</evidence>
<dbReference type="EMBL" id="JYDH01000583">
    <property type="protein sequence ID" value="KRY26082.1"/>
    <property type="molecule type" value="Genomic_DNA"/>
</dbReference>
<dbReference type="InParanoid" id="A0A0V1AMM2"/>
<name>A0A0V1AMM2_TRISP</name>
<comment type="caution">
    <text evidence="1">The sequence shown here is derived from an EMBL/GenBank/DDBJ whole genome shotgun (WGS) entry which is preliminary data.</text>
</comment>